<dbReference type="Proteomes" id="UP000567179">
    <property type="component" value="Unassembled WGS sequence"/>
</dbReference>
<sequence length="105" mass="11347">MDGRTQQPKRGVMHDNANTAIRELDDLQSADTGQAHAGTTIHRRDAQAASVYPRGVDTQGGHSTDDSSATSPLDCLAALTSVFTGRKGVHLGYECKKLFHSFFML</sequence>
<organism evidence="2 3">
    <name type="scientific">Psilocybe cf. subviscida</name>
    <dbReference type="NCBI Taxonomy" id="2480587"/>
    <lineage>
        <taxon>Eukaryota</taxon>
        <taxon>Fungi</taxon>
        <taxon>Dikarya</taxon>
        <taxon>Basidiomycota</taxon>
        <taxon>Agaricomycotina</taxon>
        <taxon>Agaricomycetes</taxon>
        <taxon>Agaricomycetidae</taxon>
        <taxon>Agaricales</taxon>
        <taxon>Agaricineae</taxon>
        <taxon>Strophariaceae</taxon>
        <taxon>Psilocybe</taxon>
    </lineage>
</organism>
<accession>A0A8H5ETZ7</accession>
<feature type="compositionally biased region" description="Polar residues" evidence="1">
    <location>
        <begin position="60"/>
        <end position="70"/>
    </location>
</feature>
<gene>
    <name evidence="2" type="ORF">D9619_003529</name>
</gene>
<keyword evidence="3" id="KW-1185">Reference proteome</keyword>
<dbReference type="AlphaFoldDB" id="A0A8H5ETZ7"/>
<reference evidence="2 3" key="1">
    <citation type="journal article" date="2020" name="ISME J.">
        <title>Uncovering the hidden diversity of litter-decomposition mechanisms in mushroom-forming fungi.</title>
        <authorList>
            <person name="Floudas D."/>
            <person name="Bentzer J."/>
            <person name="Ahren D."/>
            <person name="Johansson T."/>
            <person name="Persson P."/>
            <person name="Tunlid A."/>
        </authorList>
    </citation>
    <scope>NUCLEOTIDE SEQUENCE [LARGE SCALE GENOMIC DNA]</scope>
    <source>
        <strain evidence="2 3">CBS 101986</strain>
    </source>
</reference>
<comment type="caution">
    <text evidence="2">The sequence shown here is derived from an EMBL/GenBank/DDBJ whole genome shotgun (WGS) entry which is preliminary data.</text>
</comment>
<protein>
    <submittedName>
        <fullName evidence="2">Uncharacterized protein</fullName>
    </submittedName>
</protein>
<evidence type="ECO:0000313" key="2">
    <source>
        <dbReference type="EMBL" id="KAF5312314.1"/>
    </source>
</evidence>
<name>A0A8H5ETZ7_9AGAR</name>
<proteinExistence type="predicted"/>
<evidence type="ECO:0000313" key="3">
    <source>
        <dbReference type="Proteomes" id="UP000567179"/>
    </source>
</evidence>
<evidence type="ECO:0000256" key="1">
    <source>
        <dbReference type="SAM" id="MobiDB-lite"/>
    </source>
</evidence>
<feature type="region of interest" description="Disordered" evidence="1">
    <location>
        <begin position="27"/>
        <end position="70"/>
    </location>
</feature>
<dbReference type="EMBL" id="JAACJJ010000056">
    <property type="protein sequence ID" value="KAF5312314.1"/>
    <property type="molecule type" value="Genomic_DNA"/>
</dbReference>